<proteinExistence type="predicted"/>
<dbReference type="Proteomes" id="UP000036987">
    <property type="component" value="Unassembled WGS sequence"/>
</dbReference>
<evidence type="ECO:0000313" key="2">
    <source>
        <dbReference type="EMBL" id="KMZ69518.1"/>
    </source>
</evidence>
<feature type="chain" id="PRO_5005527790" description="Lipoprotein" evidence="1">
    <location>
        <begin position="22"/>
        <end position="65"/>
    </location>
</feature>
<keyword evidence="3" id="KW-1185">Reference proteome</keyword>
<dbReference type="EMBL" id="LFYR01000759">
    <property type="protein sequence ID" value="KMZ69518.1"/>
    <property type="molecule type" value="Genomic_DNA"/>
</dbReference>
<comment type="caution">
    <text evidence="2">The sequence shown here is derived from an EMBL/GenBank/DDBJ whole genome shotgun (WGS) entry which is preliminary data.</text>
</comment>
<name>A0A0K9PKC8_ZOSMR</name>
<organism evidence="2 3">
    <name type="scientific">Zostera marina</name>
    <name type="common">Eelgrass</name>
    <dbReference type="NCBI Taxonomy" id="29655"/>
    <lineage>
        <taxon>Eukaryota</taxon>
        <taxon>Viridiplantae</taxon>
        <taxon>Streptophyta</taxon>
        <taxon>Embryophyta</taxon>
        <taxon>Tracheophyta</taxon>
        <taxon>Spermatophyta</taxon>
        <taxon>Magnoliopsida</taxon>
        <taxon>Liliopsida</taxon>
        <taxon>Zosteraceae</taxon>
        <taxon>Zostera</taxon>
    </lineage>
</organism>
<accession>A0A0K9PKC8</accession>
<sequence>MMRSNIVAFLFPLVVVISVTGCTTRNPEFGGILGASSYCSNHNIGHYTYNDVCNSFCQFGPAACR</sequence>
<reference evidence="3" key="1">
    <citation type="journal article" date="2016" name="Nature">
        <title>The genome of the seagrass Zostera marina reveals angiosperm adaptation to the sea.</title>
        <authorList>
            <person name="Olsen J.L."/>
            <person name="Rouze P."/>
            <person name="Verhelst B."/>
            <person name="Lin Y.-C."/>
            <person name="Bayer T."/>
            <person name="Collen J."/>
            <person name="Dattolo E."/>
            <person name="De Paoli E."/>
            <person name="Dittami S."/>
            <person name="Maumus F."/>
            <person name="Michel G."/>
            <person name="Kersting A."/>
            <person name="Lauritano C."/>
            <person name="Lohaus R."/>
            <person name="Toepel M."/>
            <person name="Tonon T."/>
            <person name="Vanneste K."/>
            <person name="Amirebrahimi M."/>
            <person name="Brakel J."/>
            <person name="Bostroem C."/>
            <person name="Chovatia M."/>
            <person name="Grimwood J."/>
            <person name="Jenkins J.W."/>
            <person name="Jueterbock A."/>
            <person name="Mraz A."/>
            <person name="Stam W.T."/>
            <person name="Tice H."/>
            <person name="Bornberg-Bauer E."/>
            <person name="Green P.J."/>
            <person name="Pearson G.A."/>
            <person name="Procaccini G."/>
            <person name="Duarte C.M."/>
            <person name="Schmutz J."/>
            <person name="Reusch T.B.H."/>
            <person name="Van de Peer Y."/>
        </authorList>
    </citation>
    <scope>NUCLEOTIDE SEQUENCE [LARGE SCALE GENOMIC DNA]</scope>
    <source>
        <strain evidence="3">cv. Finnish</strain>
    </source>
</reference>
<dbReference type="AlphaFoldDB" id="A0A0K9PKC8"/>
<gene>
    <name evidence="2" type="ORF">ZOSMA_210G00040</name>
</gene>
<evidence type="ECO:0000313" key="3">
    <source>
        <dbReference type="Proteomes" id="UP000036987"/>
    </source>
</evidence>
<protein>
    <recommendedName>
        <fullName evidence="4">Lipoprotein</fullName>
    </recommendedName>
</protein>
<evidence type="ECO:0008006" key="4">
    <source>
        <dbReference type="Google" id="ProtNLM"/>
    </source>
</evidence>
<evidence type="ECO:0000256" key="1">
    <source>
        <dbReference type="SAM" id="SignalP"/>
    </source>
</evidence>
<feature type="signal peptide" evidence="1">
    <location>
        <begin position="1"/>
        <end position="21"/>
    </location>
</feature>
<dbReference type="PROSITE" id="PS51257">
    <property type="entry name" value="PROKAR_LIPOPROTEIN"/>
    <property type="match status" value="1"/>
</dbReference>
<keyword evidence="1" id="KW-0732">Signal</keyword>